<evidence type="ECO:0000256" key="10">
    <source>
        <dbReference type="ARBA" id="ARBA00025699"/>
    </source>
</evidence>
<dbReference type="EMBL" id="JABCJJ010000003">
    <property type="protein sequence ID" value="NMR19315.1"/>
    <property type="molecule type" value="Genomic_DNA"/>
</dbReference>
<dbReference type="Gene3D" id="3.40.1280.10">
    <property type="match status" value="1"/>
</dbReference>
<evidence type="ECO:0000256" key="11">
    <source>
        <dbReference type="ARBA" id="ARBA00047944"/>
    </source>
</evidence>
<dbReference type="NCBIfam" id="NF008693">
    <property type="entry name" value="PRK11713.2-3"/>
    <property type="match status" value="1"/>
</dbReference>
<evidence type="ECO:0000256" key="9">
    <source>
        <dbReference type="ARBA" id="ARBA00022691"/>
    </source>
</evidence>
<dbReference type="InterPro" id="IPR006700">
    <property type="entry name" value="RsmE"/>
</dbReference>
<evidence type="ECO:0000256" key="4">
    <source>
        <dbReference type="ARBA" id="ARBA00013673"/>
    </source>
</evidence>
<dbReference type="AlphaFoldDB" id="A0A7Y0LWD6"/>
<organism evidence="15 16">
    <name type="scientific">Cellulomonas fimi</name>
    <dbReference type="NCBI Taxonomy" id="1708"/>
    <lineage>
        <taxon>Bacteria</taxon>
        <taxon>Bacillati</taxon>
        <taxon>Actinomycetota</taxon>
        <taxon>Actinomycetes</taxon>
        <taxon>Micrococcales</taxon>
        <taxon>Cellulomonadaceae</taxon>
        <taxon>Cellulomonas</taxon>
    </lineage>
</organism>
<keyword evidence="7 12" id="KW-0489">Methyltransferase</keyword>
<protein>
    <recommendedName>
        <fullName evidence="4 12">Ribosomal RNA small subunit methyltransferase E</fullName>
        <ecNumber evidence="3 12">2.1.1.193</ecNumber>
    </recommendedName>
</protein>
<evidence type="ECO:0000256" key="2">
    <source>
        <dbReference type="ARBA" id="ARBA00005528"/>
    </source>
</evidence>
<reference evidence="15 16" key="1">
    <citation type="submission" date="2020-04" db="EMBL/GenBank/DDBJ databases">
        <title>Sequencing and Assembly of C. fimi.</title>
        <authorList>
            <person name="Ramsey A.R."/>
        </authorList>
    </citation>
    <scope>NUCLEOTIDE SEQUENCE [LARGE SCALE GENOMIC DNA]</scope>
    <source>
        <strain evidence="15 16">SB</strain>
    </source>
</reference>
<dbReference type="PIRSF" id="PIRSF015601">
    <property type="entry name" value="MTase_slr0722"/>
    <property type="match status" value="1"/>
</dbReference>
<dbReference type="GO" id="GO:0005737">
    <property type="term" value="C:cytoplasm"/>
    <property type="evidence" value="ECO:0007669"/>
    <property type="project" value="UniProtKB-SubCell"/>
</dbReference>
<accession>A0A7Y0LWD6</accession>
<evidence type="ECO:0000259" key="14">
    <source>
        <dbReference type="Pfam" id="PF04452"/>
    </source>
</evidence>
<comment type="similarity">
    <text evidence="2 12">Belongs to the RNA methyltransferase RsmE family.</text>
</comment>
<dbReference type="NCBIfam" id="TIGR00046">
    <property type="entry name" value="RsmE family RNA methyltransferase"/>
    <property type="match status" value="1"/>
</dbReference>
<feature type="domain" description="Ribosomal RNA small subunit methyltransferase E methyltransferase" evidence="14">
    <location>
        <begin position="81"/>
        <end position="271"/>
    </location>
</feature>
<dbReference type="Proteomes" id="UP000562124">
    <property type="component" value="Unassembled WGS sequence"/>
</dbReference>
<evidence type="ECO:0000313" key="15">
    <source>
        <dbReference type="EMBL" id="NMR19315.1"/>
    </source>
</evidence>
<comment type="function">
    <text evidence="10 12">Specifically methylates the N3 position of the uracil ring of uridine 1498 (m3U1498) in 16S rRNA. Acts on the fully assembled 30S ribosomal subunit.</text>
</comment>
<dbReference type="Pfam" id="PF04452">
    <property type="entry name" value="Methyltrans_RNA"/>
    <property type="match status" value="1"/>
</dbReference>
<keyword evidence="8 12" id="KW-0808">Transferase</keyword>
<comment type="caution">
    <text evidence="15">The sequence shown here is derived from an EMBL/GenBank/DDBJ whole genome shotgun (WGS) entry which is preliminary data.</text>
</comment>
<evidence type="ECO:0000256" key="1">
    <source>
        <dbReference type="ARBA" id="ARBA00004496"/>
    </source>
</evidence>
<dbReference type="SUPFAM" id="SSF75217">
    <property type="entry name" value="alpha/beta knot"/>
    <property type="match status" value="1"/>
</dbReference>
<dbReference type="GO" id="GO:0070475">
    <property type="term" value="P:rRNA base methylation"/>
    <property type="evidence" value="ECO:0007669"/>
    <property type="project" value="TreeGrafter"/>
</dbReference>
<evidence type="ECO:0000256" key="7">
    <source>
        <dbReference type="ARBA" id="ARBA00022603"/>
    </source>
</evidence>
<comment type="subcellular location">
    <subcellularLocation>
        <location evidence="1 12">Cytoplasm</location>
    </subcellularLocation>
</comment>
<dbReference type="CDD" id="cd18084">
    <property type="entry name" value="RsmE-like"/>
    <property type="match status" value="1"/>
</dbReference>
<dbReference type="SUPFAM" id="SSF88697">
    <property type="entry name" value="PUA domain-like"/>
    <property type="match status" value="1"/>
</dbReference>
<evidence type="ECO:0000256" key="8">
    <source>
        <dbReference type="ARBA" id="ARBA00022679"/>
    </source>
</evidence>
<proteinExistence type="inferred from homology"/>
<evidence type="ECO:0000256" key="12">
    <source>
        <dbReference type="PIRNR" id="PIRNR015601"/>
    </source>
</evidence>
<dbReference type="PANTHER" id="PTHR30027">
    <property type="entry name" value="RIBOSOMAL RNA SMALL SUBUNIT METHYLTRANSFERASE E"/>
    <property type="match status" value="1"/>
</dbReference>
<evidence type="ECO:0000256" key="13">
    <source>
        <dbReference type="SAM" id="MobiDB-lite"/>
    </source>
</evidence>
<dbReference type="GO" id="GO:0070042">
    <property type="term" value="F:rRNA (uridine-N3-)-methyltransferase activity"/>
    <property type="evidence" value="ECO:0007669"/>
    <property type="project" value="TreeGrafter"/>
</dbReference>
<keyword evidence="5 12" id="KW-0963">Cytoplasm</keyword>
<evidence type="ECO:0000256" key="6">
    <source>
        <dbReference type="ARBA" id="ARBA00022552"/>
    </source>
</evidence>
<name>A0A7Y0LWD6_CELFI</name>
<dbReference type="InterPro" id="IPR015947">
    <property type="entry name" value="PUA-like_sf"/>
</dbReference>
<dbReference type="Gene3D" id="2.40.240.20">
    <property type="entry name" value="Hypothetical PUA domain-like, domain 1"/>
    <property type="match status" value="1"/>
</dbReference>
<keyword evidence="9 12" id="KW-0949">S-adenosyl-L-methionine</keyword>
<evidence type="ECO:0000313" key="16">
    <source>
        <dbReference type="Proteomes" id="UP000562124"/>
    </source>
</evidence>
<dbReference type="RefSeq" id="WP_169323515.1">
    <property type="nucleotide sequence ID" value="NZ_JABCJJ010000003.1"/>
</dbReference>
<evidence type="ECO:0000256" key="5">
    <source>
        <dbReference type="ARBA" id="ARBA00022490"/>
    </source>
</evidence>
<dbReference type="InterPro" id="IPR029028">
    <property type="entry name" value="Alpha/beta_knot_MTases"/>
</dbReference>
<gene>
    <name evidence="15" type="ORF">HIR71_03630</name>
</gene>
<sequence length="279" mass="28700">MSAPVFLAEPGSLAGYDAGAVYLLEGAEARHAGVVQRRAAGERLDVVDGAGVRLVGTIEAASREEVRLLVDARIEEQPPTVALVLVQALAKGDRDELAIEASTEVGADAIVPWQAERSVVVWRGERAAKSRARWIGIVRAATKQARRAWVPPVGEAVDGTGLVARVEAVVAAGGAVLVLHGEATEPIATAELPLAEPDASGPDAASHGEGAGDRGAAGPTVMRELLVVVGPEGGISERELTALTDAGARAVRLGPHVMRTSTAGPVALAVLAQRMGRWG</sequence>
<dbReference type="PANTHER" id="PTHR30027:SF3">
    <property type="entry name" value="16S RRNA (URACIL(1498)-N(3))-METHYLTRANSFERASE"/>
    <property type="match status" value="1"/>
</dbReference>
<dbReference type="InterPro" id="IPR046886">
    <property type="entry name" value="RsmE_MTase_dom"/>
</dbReference>
<dbReference type="InterPro" id="IPR029026">
    <property type="entry name" value="tRNA_m1G_MTases_N"/>
</dbReference>
<comment type="catalytic activity">
    <reaction evidence="11 12">
        <text>uridine(1498) in 16S rRNA + S-adenosyl-L-methionine = N(3)-methyluridine(1498) in 16S rRNA + S-adenosyl-L-homocysteine + H(+)</text>
        <dbReference type="Rhea" id="RHEA:42920"/>
        <dbReference type="Rhea" id="RHEA-COMP:10283"/>
        <dbReference type="Rhea" id="RHEA-COMP:10284"/>
        <dbReference type="ChEBI" id="CHEBI:15378"/>
        <dbReference type="ChEBI" id="CHEBI:57856"/>
        <dbReference type="ChEBI" id="CHEBI:59789"/>
        <dbReference type="ChEBI" id="CHEBI:65315"/>
        <dbReference type="ChEBI" id="CHEBI:74502"/>
        <dbReference type="EC" id="2.1.1.193"/>
    </reaction>
</comment>
<evidence type="ECO:0000256" key="3">
    <source>
        <dbReference type="ARBA" id="ARBA00012328"/>
    </source>
</evidence>
<keyword evidence="16" id="KW-1185">Reference proteome</keyword>
<keyword evidence="6 12" id="KW-0698">rRNA processing</keyword>
<dbReference type="EC" id="2.1.1.193" evidence="3 12"/>
<feature type="region of interest" description="Disordered" evidence="13">
    <location>
        <begin position="194"/>
        <end position="217"/>
    </location>
</feature>